<accession>A0A809R1H9</accession>
<dbReference type="SUPFAM" id="SSF46785">
    <property type="entry name" value="Winged helix' DNA-binding domain"/>
    <property type="match status" value="1"/>
</dbReference>
<dbReference type="PANTHER" id="PTHR33164:SF43">
    <property type="entry name" value="HTH-TYPE TRANSCRIPTIONAL REPRESSOR YETL"/>
    <property type="match status" value="1"/>
</dbReference>
<dbReference type="Pfam" id="PF12802">
    <property type="entry name" value="MarR_2"/>
    <property type="match status" value="1"/>
</dbReference>
<dbReference type="GO" id="GO:0003677">
    <property type="term" value="F:DNA binding"/>
    <property type="evidence" value="ECO:0007669"/>
    <property type="project" value="UniProtKB-KW"/>
</dbReference>
<dbReference type="InterPro" id="IPR039422">
    <property type="entry name" value="MarR/SlyA-like"/>
</dbReference>
<proteinExistence type="predicted"/>
<keyword evidence="2" id="KW-0238">DNA-binding</keyword>
<organism evidence="2 3">
    <name type="scientific">Candidatus Desulfobacillus denitrificans</name>
    <dbReference type="NCBI Taxonomy" id="2608985"/>
    <lineage>
        <taxon>Bacteria</taxon>
        <taxon>Pseudomonadati</taxon>
        <taxon>Pseudomonadota</taxon>
        <taxon>Betaproteobacteria</taxon>
        <taxon>Candidatus Desulfobacillus</taxon>
    </lineage>
</organism>
<dbReference type="InterPro" id="IPR000835">
    <property type="entry name" value="HTH_MarR-typ"/>
</dbReference>
<dbReference type="GO" id="GO:0006950">
    <property type="term" value="P:response to stress"/>
    <property type="evidence" value="ECO:0007669"/>
    <property type="project" value="TreeGrafter"/>
</dbReference>
<dbReference type="InterPro" id="IPR036388">
    <property type="entry name" value="WH-like_DNA-bd_sf"/>
</dbReference>
<dbReference type="Gene3D" id="1.10.10.10">
    <property type="entry name" value="Winged helix-like DNA-binding domain superfamily/Winged helix DNA-binding domain"/>
    <property type="match status" value="1"/>
</dbReference>
<reference evidence="2" key="1">
    <citation type="journal article" name="DNA Res.">
        <title>The physiological potential of anammox bacteria as revealed by their core genome structure.</title>
        <authorList>
            <person name="Okubo T."/>
            <person name="Toyoda A."/>
            <person name="Fukuhara K."/>
            <person name="Uchiyama I."/>
            <person name="Harigaya Y."/>
            <person name="Kuroiwa M."/>
            <person name="Suzuki T."/>
            <person name="Murakami Y."/>
            <person name="Suwa Y."/>
            <person name="Takami H."/>
        </authorList>
    </citation>
    <scope>NUCLEOTIDE SEQUENCE</scope>
    <source>
        <strain evidence="2">317325-3</strain>
    </source>
</reference>
<sequence length="140" mass="15101">MFRLNGVLLHWGDKLVVPLGLTSARWQVLGAIALADTPLTAPQVGGSMGVTRQGAQKQLNLLAEQGLVKPHPNPANQRSPFYALTPEGWARYRKVDALWAARAAELAALIPVTQASTAARTLESMRRALQTVPPFSKAQP</sequence>
<dbReference type="EMBL" id="AP021857">
    <property type="protein sequence ID" value="BBO21483.1"/>
    <property type="molecule type" value="Genomic_DNA"/>
</dbReference>
<evidence type="ECO:0000313" key="2">
    <source>
        <dbReference type="EMBL" id="BBO21483.1"/>
    </source>
</evidence>
<dbReference type="Proteomes" id="UP000662914">
    <property type="component" value="Chromosome"/>
</dbReference>
<gene>
    <name evidence="2" type="ORF">DSYM_21820</name>
</gene>
<dbReference type="SMART" id="SM00347">
    <property type="entry name" value="HTH_MARR"/>
    <property type="match status" value="1"/>
</dbReference>
<evidence type="ECO:0000313" key="3">
    <source>
        <dbReference type="Proteomes" id="UP000662914"/>
    </source>
</evidence>
<evidence type="ECO:0000259" key="1">
    <source>
        <dbReference type="PROSITE" id="PS50995"/>
    </source>
</evidence>
<dbReference type="InterPro" id="IPR036390">
    <property type="entry name" value="WH_DNA-bd_sf"/>
</dbReference>
<dbReference type="AlphaFoldDB" id="A0A809R1H9"/>
<dbReference type="PANTHER" id="PTHR33164">
    <property type="entry name" value="TRANSCRIPTIONAL REGULATOR, MARR FAMILY"/>
    <property type="match status" value="1"/>
</dbReference>
<feature type="domain" description="HTH marR-type" evidence="1">
    <location>
        <begin position="1"/>
        <end position="131"/>
    </location>
</feature>
<name>A0A809R1H9_9PROT</name>
<dbReference type="GO" id="GO:0003700">
    <property type="term" value="F:DNA-binding transcription factor activity"/>
    <property type="evidence" value="ECO:0007669"/>
    <property type="project" value="InterPro"/>
</dbReference>
<dbReference type="KEGG" id="ddz:DSYM_21820"/>
<dbReference type="PROSITE" id="PS50995">
    <property type="entry name" value="HTH_MARR_2"/>
    <property type="match status" value="1"/>
</dbReference>
<protein>
    <submittedName>
        <fullName evidence="2">DNA-binding transcriptional regulator, MarR family</fullName>
    </submittedName>
</protein>